<evidence type="ECO:0000313" key="2">
    <source>
        <dbReference type="EMBL" id="MFD0922773.1"/>
    </source>
</evidence>
<dbReference type="EMBL" id="JBHTIW010000024">
    <property type="protein sequence ID" value="MFD0922773.1"/>
    <property type="molecule type" value="Genomic_DNA"/>
</dbReference>
<protein>
    <recommendedName>
        <fullName evidence="4">Lipoprotein</fullName>
    </recommendedName>
</protein>
<dbReference type="RefSeq" id="WP_380759553.1">
    <property type="nucleotide sequence ID" value="NZ_JBHTIW010000024.1"/>
</dbReference>
<proteinExistence type="predicted"/>
<dbReference type="PROSITE" id="PS51257">
    <property type="entry name" value="PROKAR_LIPOPROTEIN"/>
    <property type="match status" value="1"/>
</dbReference>
<evidence type="ECO:0000313" key="3">
    <source>
        <dbReference type="Proteomes" id="UP001597018"/>
    </source>
</evidence>
<evidence type="ECO:0008006" key="4">
    <source>
        <dbReference type="Google" id="ProtNLM"/>
    </source>
</evidence>
<feature type="signal peptide" evidence="1">
    <location>
        <begin position="1"/>
        <end position="26"/>
    </location>
</feature>
<dbReference type="Proteomes" id="UP001597018">
    <property type="component" value="Unassembled WGS sequence"/>
</dbReference>
<organism evidence="2 3">
    <name type="scientific">Saccharopolyspora rosea</name>
    <dbReference type="NCBI Taxonomy" id="524884"/>
    <lineage>
        <taxon>Bacteria</taxon>
        <taxon>Bacillati</taxon>
        <taxon>Actinomycetota</taxon>
        <taxon>Actinomycetes</taxon>
        <taxon>Pseudonocardiales</taxon>
        <taxon>Pseudonocardiaceae</taxon>
        <taxon>Saccharopolyspora</taxon>
    </lineage>
</organism>
<evidence type="ECO:0000256" key="1">
    <source>
        <dbReference type="SAM" id="SignalP"/>
    </source>
</evidence>
<accession>A0ABW3FYP6</accession>
<gene>
    <name evidence="2" type="ORF">ACFQ16_23755</name>
</gene>
<keyword evidence="3" id="KW-1185">Reference proteome</keyword>
<sequence length="155" mass="16152">MNTSMSRAIRTTGAALVGLTAVVALSGCELGESVAEKANGHIKTVRYATGAEGKNNADARLPGWVPDQATSVTEAVRTTGTERILRFTAPGAQLPPGCAPGPAATAAATLTAGWWPHGQESRTDRVCDQDWHVLVEGDAVYAFRPETIEQPPNGG</sequence>
<reference evidence="3" key="1">
    <citation type="journal article" date="2019" name="Int. J. Syst. Evol. Microbiol.">
        <title>The Global Catalogue of Microorganisms (GCM) 10K type strain sequencing project: providing services to taxonomists for standard genome sequencing and annotation.</title>
        <authorList>
            <consortium name="The Broad Institute Genomics Platform"/>
            <consortium name="The Broad Institute Genome Sequencing Center for Infectious Disease"/>
            <person name="Wu L."/>
            <person name="Ma J."/>
        </authorList>
    </citation>
    <scope>NUCLEOTIDE SEQUENCE [LARGE SCALE GENOMIC DNA]</scope>
    <source>
        <strain evidence="3">CCUG 56401</strain>
    </source>
</reference>
<comment type="caution">
    <text evidence="2">The sequence shown here is derived from an EMBL/GenBank/DDBJ whole genome shotgun (WGS) entry which is preliminary data.</text>
</comment>
<feature type="chain" id="PRO_5046636272" description="Lipoprotein" evidence="1">
    <location>
        <begin position="27"/>
        <end position="155"/>
    </location>
</feature>
<name>A0ABW3FYP6_9PSEU</name>
<keyword evidence="1" id="KW-0732">Signal</keyword>